<organism evidence="1 2">
    <name type="scientific">Anaplasma phagocytophilum str. CRT53-1</name>
    <dbReference type="NCBI Taxonomy" id="1359157"/>
    <lineage>
        <taxon>Bacteria</taxon>
        <taxon>Pseudomonadati</taxon>
        <taxon>Pseudomonadota</taxon>
        <taxon>Alphaproteobacteria</taxon>
        <taxon>Rickettsiales</taxon>
        <taxon>Anaplasmataceae</taxon>
        <taxon>Anaplasma</taxon>
        <taxon>phagocytophilum group</taxon>
    </lineage>
</organism>
<dbReference type="AlphaFoldDB" id="A0A0F3PKD2"/>
<comment type="caution">
    <text evidence="1">The sequence shown here is derived from an EMBL/GenBank/DDBJ whole genome shotgun (WGS) entry which is preliminary data.</text>
</comment>
<dbReference type="Proteomes" id="UP000033722">
    <property type="component" value="Unassembled WGS sequence"/>
</dbReference>
<proteinExistence type="predicted"/>
<reference evidence="1 2" key="1">
    <citation type="submission" date="2015-01" db="EMBL/GenBank/DDBJ databases">
        <title>Genome Sequencing of Rickettsiales.</title>
        <authorList>
            <person name="Daugherty S.C."/>
            <person name="Su Q."/>
            <person name="Abolude K."/>
            <person name="Beier-Sexton M."/>
            <person name="Carlyon J.A."/>
            <person name="Carter R."/>
            <person name="Day N.P."/>
            <person name="Dumler S.J."/>
            <person name="Dyachenko V."/>
            <person name="Godinez A."/>
            <person name="Kurtti T.J."/>
            <person name="Lichay M."/>
            <person name="Mullins K.E."/>
            <person name="Ott S."/>
            <person name="Pappas-Brown V."/>
            <person name="Paris D.H."/>
            <person name="Patel P."/>
            <person name="Richards A.L."/>
            <person name="Sadzewicz L."/>
            <person name="Sears K."/>
            <person name="Seidman D."/>
            <person name="Sengamalay N."/>
            <person name="Stenos J."/>
            <person name="Tallon L.J."/>
            <person name="Vincent G."/>
            <person name="Fraser C.M."/>
            <person name="Munderloh U."/>
            <person name="Dunning-Hotopp J.C."/>
        </authorList>
    </citation>
    <scope>NUCLEOTIDE SEQUENCE [LARGE SCALE GENOMIC DNA]</scope>
    <source>
        <strain evidence="1 2">CRT53-1</strain>
    </source>
</reference>
<sequence>MMEKCSRLEEVIFPMSFEIYIVIERQIIINAITNNAVVETPVKAEISGDS</sequence>
<accession>A0A0F3PKD2</accession>
<protein>
    <submittedName>
        <fullName evidence="1">Uncharacterized protein</fullName>
    </submittedName>
</protein>
<evidence type="ECO:0000313" key="1">
    <source>
        <dbReference type="EMBL" id="KJV80795.1"/>
    </source>
</evidence>
<evidence type="ECO:0000313" key="2">
    <source>
        <dbReference type="Proteomes" id="UP000033722"/>
    </source>
</evidence>
<dbReference type="EMBL" id="LAOD01000033">
    <property type="protein sequence ID" value="KJV80795.1"/>
    <property type="molecule type" value="Genomic_DNA"/>
</dbReference>
<name>A0A0F3PKD2_ANAPH</name>
<dbReference type="PATRIC" id="fig|1359157.3.peg.1327"/>
<gene>
    <name evidence="1" type="ORF">APHCRT_1443</name>
</gene>